<keyword evidence="2" id="KW-1185">Reference proteome</keyword>
<organism evidence="1 2">
    <name type="scientific">Methylobacterium radiodurans</name>
    <dbReference type="NCBI Taxonomy" id="2202828"/>
    <lineage>
        <taxon>Bacteria</taxon>
        <taxon>Pseudomonadati</taxon>
        <taxon>Pseudomonadota</taxon>
        <taxon>Alphaproteobacteria</taxon>
        <taxon>Hyphomicrobiales</taxon>
        <taxon>Methylobacteriaceae</taxon>
        <taxon>Methylobacterium</taxon>
    </lineage>
</organism>
<evidence type="ECO:0000313" key="2">
    <source>
        <dbReference type="Proteomes" id="UP000246058"/>
    </source>
</evidence>
<dbReference type="Proteomes" id="UP000246058">
    <property type="component" value="Chromosome"/>
</dbReference>
<dbReference type="EMBL" id="CP029551">
    <property type="protein sequence ID" value="AWN37680.1"/>
    <property type="molecule type" value="Genomic_DNA"/>
</dbReference>
<dbReference type="RefSeq" id="WP_109952746.1">
    <property type="nucleotide sequence ID" value="NZ_CP029551.1"/>
</dbReference>
<dbReference type="AlphaFoldDB" id="A0A2U8VWL4"/>
<reference evidence="1 2" key="1">
    <citation type="submission" date="2018-05" db="EMBL/GenBank/DDBJ databases">
        <title>Complete Genome Sequence of Methylobacterium sp. 17Sr1-43.</title>
        <authorList>
            <person name="Srinivasan S."/>
        </authorList>
    </citation>
    <scope>NUCLEOTIDE SEQUENCE [LARGE SCALE GENOMIC DNA]</scope>
    <source>
        <strain evidence="1 2">17Sr1-43</strain>
    </source>
</reference>
<evidence type="ECO:0000313" key="1">
    <source>
        <dbReference type="EMBL" id="AWN37680.1"/>
    </source>
</evidence>
<protein>
    <submittedName>
        <fullName evidence="1">Uncharacterized protein</fullName>
    </submittedName>
</protein>
<dbReference type="KEGG" id="meti:DK427_19725"/>
<gene>
    <name evidence="1" type="ORF">DK427_19725</name>
</gene>
<accession>A0A2U8VWL4</accession>
<sequence>MPSDRAVLVKHPAPMLLRRKRKRKREHWFAAMTTPVVLRVGSTEDLGETHVDHATGRPLVWRVFEGALWYQVSGMPVGSVIPGPWKTFGPAEFEAFLAGERFARDPAHTDLGHVTRRTPLAAATHDEWKWTRGTDIEGGDRPPSEIEVSEIHEDGRASAAEDLRRFMDERVRIVGDVVLIRAYDPLATPGAAGWRLQPFPQGRDTSPRLVHIREPLGYRPDAYRQGIAWEFGTPQVGHVIGVGPWAGSFAGATYGTDTARLLAGLAASAAMETFRQLRTVHGRLLAERIDADTLEVLESLARETQSWAEKASLGRIIPEEAPGAVDAARRLTRVVADCHGAHAVGTAAVHEAEFLIRRFEEFEWPLTGLDVPGPDDLTSLAALAR</sequence>
<proteinExistence type="predicted"/>
<name>A0A2U8VWL4_9HYPH</name>